<dbReference type="PANTHER" id="PTHR10000">
    <property type="entry name" value="PHOSPHOSERINE PHOSPHATASE"/>
    <property type="match status" value="1"/>
</dbReference>
<dbReference type="Proteomes" id="UP001252875">
    <property type="component" value="Unassembled WGS sequence"/>
</dbReference>
<comment type="caution">
    <text evidence="1">The sequence shown here is derived from an EMBL/GenBank/DDBJ whole genome shotgun (WGS) entry which is preliminary data.</text>
</comment>
<dbReference type="SUPFAM" id="SSF56784">
    <property type="entry name" value="HAD-like"/>
    <property type="match status" value="1"/>
</dbReference>
<proteinExistence type="predicted"/>
<dbReference type="InterPro" id="IPR006379">
    <property type="entry name" value="HAD-SF_hydro_IIB"/>
</dbReference>
<dbReference type="RefSeq" id="WP_311821279.1">
    <property type="nucleotide sequence ID" value="NZ_JARPYF010000001.1"/>
</dbReference>
<dbReference type="SFLD" id="SFLDG01140">
    <property type="entry name" value="C2.B:_Phosphomannomutase_and_P"/>
    <property type="match status" value="1"/>
</dbReference>
<name>A0ABU3EU67_9ENTE</name>
<accession>A0ABU3EU67</accession>
<gene>
    <name evidence="1" type="ORF">P7D85_01390</name>
</gene>
<dbReference type="Gene3D" id="3.30.1240.10">
    <property type="match status" value="1"/>
</dbReference>
<protein>
    <submittedName>
        <fullName evidence="1">Cof-type HAD-IIB family hydrolase</fullName>
    </submittedName>
</protein>
<dbReference type="NCBIfam" id="TIGR00099">
    <property type="entry name" value="Cof-subfamily"/>
    <property type="match status" value="1"/>
</dbReference>
<sequence length="281" mass="30721">MGKIIFLDIDGTLCNDVGVVPASAKQAIIQAYENGHRFYLCTGRSKAEISEEVLDLPISGIIGAGGGYCEVDGEVILHQVFDSNELKKLIGFLEEHRVEYYLESNQGLFASANLKSRLIQLTLGDAKEDSAEGQEKIAAINWFLNLLIDDPSLIDYEDVNKVSFVNHSIPYEVIEAEYDGDFYMLRSTVPAFGPDSGEIGIKGINKKTAIETLLKHIQRDKEDCLAFGDGNNDLVMFEAVGTGIAMGNAKDELKAAADEITLTHDEGGIAHTLAKLDYVKL</sequence>
<dbReference type="NCBIfam" id="TIGR01484">
    <property type="entry name" value="HAD-SF-IIB"/>
    <property type="match status" value="1"/>
</dbReference>
<evidence type="ECO:0000313" key="1">
    <source>
        <dbReference type="EMBL" id="MDT2598406.1"/>
    </source>
</evidence>
<dbReference type="Pfam" id="PF08282">
    <property type="entry name" value="Hydrolase_3"/>
    <property type="match status" value="1"/>
</dbReference>
<dbReference type="EMBL" id="JARPYI010000001">
    <property type="protein sequence ID" value="MDT2598406.1"/>
    <property type="molecule type" value="Genomic_DNA"/>
</dbReference>
<keyword evidence="1" id="KW-0378">Hydrolase</keyword>
<reference evidence="1 2" key="1">
    <citation type="submission" date="2023-03" db="EMBL/GenBank/DDBJ databases">
        <authorList>
            <person name="Shen W."/>
            <person name="Cai J."/>
        </authorList>
    </citation>
    <scope>NUCLEOTIDE SEQUENCE [LARGE SCALE GENOMIC DNA]</scope>
    <source>
        <strain evidence="1 2">D6-4</strain>
    </source>
</reference>
<dbReference type="SFLD" id="SFLDS00003">
    <property type="entry name" value="Haloacid_Dehalogenase"/>
    <property type="match status" value="1"/>
</dbReference>
<dbReference type="Gene3D" id="3.40.50.1000">
    <property type="entry name" value="HAD superfamily/HAD-like"/>
    <property type="match status" value="1"/>
</dbReference>
<keyword evidence="2" id="KW-1185">Reference proteome</keyword>
<evidence type="ECO:0000313" key="2">
    <source>
        <dbReference type="Proteomes" id="UP001252875"/>
    </source>
</evidence>
<dbReference type="PROSITE" id="PS01229">
    <property type="entry name" value="COF_2"/>
    <property type="match status" value="1"/>
</dbReference>
<dbReference type="InterPro" id="IPR000150">
    <property type="entry name" value="Cof"/>
</dbReference>
<dbReference type="InterPro" id="IPR036412">
    <property type="entry name" value="HAD-like_sf"/>
</dbReference>
<dbReference type="PANTHER" id="PTHR10000:SF25">
    <property type="entry name" value="PHOSPHATASE YKRA-RELATED"/>
    <property type="match status" value="1"/>
</dbReference>
<dbReference type="InterPro" id="IPR023214">
    <property type="entry name" value="HAD_sf"/>
</dbReference>
<organism evidence="1 2">
    <name type="scientific">Enterococcus hulanensis</name>
    <dbReference type="NCBI Taxonomy" id="2559929"/>
    <lineage>
        <taxon>Bacteria</taxon>
        <taxon>Bacillati</taxon>
        <taxon>Bacillota</taxon>
        <taxon>Bacilli</taxon>
        <taxon>Lactobacillales</taxon>
        <taxon>Enterococcaceae</taxon>
        <taxon>Enterococcus</taxon>
    </lineage>
</organism>
<dbReference type="GO" id="GO:0016787">
    <property type="term" value="F:hydrolase activity"/>
    <property type="evidence" value="ECO:0007669"/>
    <property type="project" value="UniProtKB-KW"/>
</dbReference>